<dbReference type="Proteomes" id="UP000184241">
    <property type="component" value="Unassembled WGS sequence"/>
</dbReference>
<dbReference type="InterPro" id="IPR025877">
    <property type="entry name" value="MobA-like_NTP_Trfase"/>
</dbReference>
<dbReference type="EMBL" id="FQXU01000006">
    <property type="protein sequence ID" value="SHI11122.1"/>
    <property type="molecule type" value="Genomic_DNA"/>
</dbReference>
<dbReference type="Pfam" id="PF12804">
    <property type="entry name" value="NTP_transf_3"/>
    <property type="match status" value="1"/>
</dbReference>
<evidence type="ECO:0000313" key="3">
    <source>
        <dbReference type="Proteomes" id="UP000184241"/>
    </source>
</evidence>
<dbReference type="CDD" id="cd04182">
    <property type="entry name" value="GT_2_like_f"/>
    <property type="match status" value="1"/>
</dbReference>
<dbReference type="PANTHER" id="PTHR43777">
    <property type="entry name" value="MOLYBDENUM COFACTOR CYTIDYLYLTRANSFERASE"/>
    <property type="match status" value="1"/>
</dbReference>
<dbReference type="Gene3D" id="3.90.550.10">
    <property type="entry name" value="Spore Coat Polysaccharide Biosynthesis Protein SpsA, Chain A"/>
    <property type="match status" value="1"/>
</dbReference>
<sequence>MKTSVIILAAGQGKRMGTVKQLLPWGDTTVLGQSITCYNDINIDKLIIVVGYKADLIKEIFSQYKITWAYNEDFAGDMASSFKKGFEKIDNDTEVLYLALGDTPAIKAETLQLMESVYDKNKHKIIIPMVNGRKGHPVLFSKDIFKDLEMVGRNYNLKDVIKNHDDEVYYLQVEDENIIYDIDTIEEYETLLRKNNL</sequence>
<reference evidence="2 3" key="1">
    <citation type="submission" date="2016-11" db="EMBL/GenBank/DDBJ databases">
        <authorList>
            <person name="Jaros S."/>
            <person name="Januszkiewicz K."/>
            <person name="Wedrychowicz H."/>
        </authorList>
    </citation>
    <scope>NUCLEOTIDE SEQUENCE [LARGE SCALE GENOMIC DNA]</scope>
    <source>
        <strain evidence="2 3">DSM 6191</strain>
    </source>
</reference>
<dbReference type="RefSeq" id="WP_073019060.1">
    <property type="nucleotide sequence ID" value="NZ_FQXU01000006.1"/>
</dbReference>
<gene>
    <name evidence="2" type="ORF">SAMN02745941_01977</name>
</gene>
<organism evidence="2 3">
    <name type="scientific">Clostridium intestinale DSM 6191</name>
    <dbReference type="NCBI Taxonomy" id="1121320"/>
    <lineage>
        <taxon>Bacteria</taxon>
        <taxon>Bacillati</taxon>
        <taxon>Bacillota</taxon>
        <taxon>Clostridia</taxon>
        <taxon>Eubacteriales</taxon>
        <taxon>Clostridiaceae</taxon>
        <taxon>Clostridium</taxon>
    </lineage>
</organism>
<dbReference type="AlphaFoldDB" id="A0A1M5YGN5"/>
<dbReference type="SUPFAM" id="SSF53448">
    <property type="entry name" value="Nucleotide-diphospho-sugar transferases"/>
    <property type="match status" value="1"/>
</dbReference>
<keyword evidence="2" id="KW-0548">Nucleotidyltransferase</keyword>
<feature type="domain" description="MobA-like NTP transferase" evidence="1">
    <location>
        <begin position="5"/>
        <end position="166"/>
    </location>
</feature>
<evidence type="ECO:0000259" key="1">
    <source>
        <dbReference type="Pfam" id="PF12804"/>
    </source>
</evidence>
<name>A0A1M5YGN5_9CLOT</name>
<proteinExistence type="predicted"/>
<evidence type="ECO:0000313" key="2">
    <source>
        <dbReference type="EMBL" id="SHI11122.1"/>
    </source>
</evidence>
<accession>A0A1M5YGN5</accession>
<protein>
    <submittedName>
        <fullName evidence="2">Molybdenum cofactor cytidylyltransferase</fullName>
    </submittedName>
</protein>
<keyword evidence="2" id="KW-0808">Transferase</keyword>
<dbReference type="PANTHER" id="PTHR43777:SF1">
    <property type="entry name" value="MOLYBDENUM COFACTOR CYTIDYLYLTRANSFERASE"/>
    <property type="match status" value="1"/>
</dbReference>
<dbReference type="GO" id="GO:0016779">
    <property type="term" value="F:nucleotidyltransferase activity"/>
    <property type="evidence" value="ECO:0007669"/>
    <property type="project" value="UniProtKB-KW"/>
</dbReference>
<dbReference type="InterPro" id="IPR029044">
    <property type="entry name" value="Nucleotide-diphossugar_trans"/>
</dbReference>